<keyword evidence="3" id="KW-1185">Reference proteome</keyword>
<dbReference type="OrthoDB" id="9804804at2"/>
<reference evidence="2" key="1">
    <citation type="submission" date="2016-02" db="EMBL/GenBank/DDBJ databases">
        <title>Draft Genome Sequence of Sporotomaculum syntrophicum Strain FB, a Syntrophic Benzoate Degrader.</title>
        <authorList>
            <person name="Nobu M.K."/>
            <person name="Narihiro T."/>
            <person name="Qiu Y.-L."/>
            <person name="Ohashi A."/>
            <person name="Liu W.-T."/>
            <person name="Yuji S."/>
        </authorList>
    </citation>
    <scope>NUCLEOTIDE SEQUENCE</scope>
    <source>
        <strain evidence="2">FB</strain>
    </source>
</reference>
<dbReference type="InterPro" id="IPR021309">
    <property type="entry name" value="YgaP-like_TM"/>
</dbReference>
<protein>
    <recommendedName>
        <fullName evidence="1">Inner membrane protein YgaP-like transmembrane domain-containing protein</fullName>
    </recommendedName>
</protein>
<comment type="caution">
    <text evidence="2">The sequence shown here is derived from an EMBL/GenBank/DDBJ whole genome shotgun (WGS) entry which is preliminary data.</text>
</comment>
<evidence type="ECO:0000313" key="3">
    <source>
        <dbReference type="Proteomes" id="UP000798488"/>
    </source>
</evidence>
<dbReference type="AlphaFoldDB" id="A0A9D2WN23"/>
<dbReference type="Proteomes" id="UP000798488">
    <property type="component" value="Unassembled WGS sequence"/>
</dbReference>
<evidence type="ECO:0000259" key="1">
    <source>
        <dbReference type="Pfam" id="PF11127"/>
    </source>
</evidence>
<dbReference type="EMBL" id="LSRS01000005">
    <property type="protein sequence ID" value="KAF1084435.1"/>
    <property type="molecule type" value="Genomic_DNA"/>
</dbReference>
<name>A0A9D2WN23_9FIRM</name>
<evidence type="ECO:0000313" key="2">
    <source>
        <dbReference type="EMBL" id="KAF1084435.1"/>
    </source>
</evidence>
<proteinExistence type="predicted"/>
<organism evidence="2 3">
    <name type="scientific">Sporotomaculum syntrophicum</name>
    <dbReference type="NCBI Taxonomy" id="182264"/>
    <lineage>
        <taxon>Bacteria</taxon>
        <taxon>Bacillati</taxon>
        <taxon>Bacillota</taxon>
        <taxon>Clostridia</taxon>
        <taxon>Eubacteriales</taxon>
        <taxon>Desulfallaceae</taxon>
        <taxon>Sporotomaculum</taxon>
    </lineage>
</organism>
<sequence>MPDKPLCIKKNVGPIDQSVRLTLGSALVVLPALYHWPPWAIAVLATIGGAQILESIIAY</sequence>
<dbReference type="Pfam" id="PF11127">
    <property type="entry name" value="YgaP-like_TM"/>
    <property type="match status" value="1"/>
</dbReference>
<dbReference type="RefSeq" id="WP_161822516.1">
    <property type="nucleotide sequence ID" value="NZ_LSRS01000005.1"/>
</dbReference>
<gene>
    <name evidence="2" type="ORF">SPSYN_02212</name>
</gene>
<accession>A0A9D2WN23</accession>
<feature type="domain" description="Inner membrane protein YgaP-like transmembrane" evidence="1">
    <location>
        <begin position="9"/>
        <end position="57"/>
    </location>
</feature>